<sequence length="71" mass="7612">MEVRPALDLAPNNVDALNVVMAAAELGVSRSTVLYQIKAGRIAAQKIGEGRTSSYAIARTEIERLKAQRAS</sequence>
<dbReference type="EMBL" id="JAMOIL010000040">
    <property type="protein sequence ID" value="MCM0622597.1"/>
    <property type="molecule type" value="Genomic_DNA"/>
</dbReference>
<dbReference type="InterPro" id="IPR041657">
    <property type="entry name" value="HTH_17"/>
</dbReference>
<protein>
    <submittedName>
        <fullName evidence="2">Helix-turn-helix domain-containing protein</fullName>
    </submittedName>
</protein>
<accession>A0A9X2IGQ1</accession>
<dbReference type="RefSeq" id="WP_250828780.1">
    <property type="nucleotide sequence ID" value="NZ_JAMOIL010000040.1"/>
</dbReference>
<evidence type="ECO:0000313" key="2">
    <source>
        <dbReference type="EMBL" id="MCM0622597.1"/>
    </source>
</evidence>
<comment type="caution">
    <text evidence="2">The sequence shown here is derived from an EMBL/GenBank/DDBJ whole genome shotgun (WGS) entry which is preliminary data.</text>
</comment>
<feature type="domain" description="Helix-turn-helix" evidence="1">
    <location>
        <begin position="22"/>
        <end position="69"/>
    </location>
</feature>
<gene>
    <name evidence="2" type="ORF">M8330_20105</name>
</gene>
<organism evidence="2 3">
    <name type="scientific">Nocardioides bruguierae</name>
    <dbReference type="NCBI Taxonomy" id="2945102"/>
    <lineage>
        <taxon>Bacteria</taxon>
        <taxon>Bacillati</taxon>
        <taxon>Actinomycetota</taxon>
        <taxon>Actinomycetes</taxon>
        <taxon>Propionibacteriales</taxon>
        <taxon>Nocardioidaceae</taxon>
        <taxon>Nocardioides</taxon>
    </lineage>
</organism>
<reference evidence="2" key="1">
    <citation type="submission" date="2022-05" db="EMBL/GenBank/DDBJ databases">
        <authorList>
            <person name="Tuo L."/>
        </authorList>
    </citation>
    <scope>NUCLEOTIDE SEQUENCE</scope>
    <source>
        <strain evidence="2">BSK12Z-4</strain>
    </source>
</reference>
<proteinExistence type="predicted"/>
<evidence type="ECO:0000313" key="3">
    <source>
        <dbReference type="Proteomes" id="UP001139485"/>
    </source>
</evidence>
<dbReference type="Pfam" id="PF12728">
    <property type="entry name" value="HTH_17"/>
    <property type="match status" value="1"/>
</dbReference>
<keyword evidence="3" id="KW-1185">Reference proteome</keyword>
<name>A0A9X2IGQ1_9ACTN</name>
<dbReference type="Proteomes" id="UP001139485">
    <property type="component" value="Unassembled WGS sequence"/>
</dbReference>
<dbReference type="AlphaFoldDB" id="A0A9X2IGQ1"/>
<evidence type="ECO:0000259" key="1">
    <source>
        <dbReference type="Pfam" id="PF12728"/>
    </source>
</evidence>